<proteinExistence type="inferred from homology"/>
<dbReference type="EMBL" id="MU865933">
    <property type="protein sequence ID" value="KAK4450161.1"/>
    <property type="molecule type" value="Genomic_DNA"/>
</dbReference>
<evidence type="ECO:0000256" key="2">
    <source>
        <dbReference type="ARBA" id="ARBA00022723"/>
    </source>
</evidence>
<dbReference type="InterPro" id="IPR011057">
    <property type="entry name" value="Mss4-like_sf"/>
</dbReference>
<dbReference type="Gene3D" id="2.170.150.70">
    <property type="match status" value="1"/>
</dbReference>
<evidence type="ECO:0000313" key="5">
    <source>
        <dbReference type="EMBL" id="KAK4450161.1"/>
    </source>
</evidence>
<dbReference type="AlphaFoldDB" id="A0AAV9GPB6"/>
<dbReference type="Proteomes" id="UP001321760">
    <property type="component" value="Unassembled WGS sequence"/>
</dbReference>
<evidence type="ECO:0000259" key="4">
    <source>
        <dbReference type="PROSITE" id="PS51891"/>
    </source>
</evidence>
<dbReference type="InterPro" id="IPR006913">
    <property type="entry name" value="CENP-V/GFA"/>
</dbReference>
<sequence>MATENPPVSHTCHCGRVAVSYPAKPTLLNECQCSACFKYGTIWAYYPADTVTVTTSDGAKLDTYVRSDEMSIGNVTWDRCSHCGCVVTWTGIKGGPEEFVRKNRGVNYRLAGWRAMEGIEREYQRKEDEWPNVRRG</sequence>
<reference evidence="5" key="2">
    <citation type="submission" date="2023-05" db="EMBL/GenBank/DDBJ databases">
        <authorList>
            <consortium name="Lawrence Berkeley National Laboratory"/>
            <person name="Steindorff A."/>
            <person name="Hensen N."/>
            <person name="Bonometti L."/>
            <person name="Westerberg I."/>
            <person name="Brannstrom I.O."/>
            <person name="Guillou S."/>
            <person name="Cros-Aarteil S."/>
            <person name="Calhoun S."/>
            <person name="Haridas S."/>
            <person name="Kuo A."/>
            <person name="Mondo S."/>
            <person name="Pangilinan J."/>
            <person name="Riley R."/>
            <person name="Labutti K."/>
            <person name="Andreopoulos B."/>
            <person name="Lipzen A."/>
            <person name="Chen C."/>
            <person name="Yanf M."/>
            <person name="Daum C."/>
            <person name="Ng V."/>
            <person name="Clum A."/>
            <person name="Ohm R."/>
            <person name="Martin F."/>
            <person name="Silar P."/>
            <person name="Natvig D."/>
            <person name="Lalanne C."/>
            <person name="Gautier V."/>
            <person name="Ament-Velasquez S.L."/>
            <person name="Kruys A."/>
            <person name="Hutchinson M.I."/>
            <person name="Powell A.J."/>
            <person name="Barry K."/>
            <person name="Miller A.N."/>
            <person name="Grigoriev I.V."/>
            <person name="Debuchy R."/>
            <person name="Gladieux P."/>
            <person name="Thoren M.H."/>
            <person name="Johannesson H."/>
        </authorList>
    </citation>
    <scope>NUCLEOTIDE SEQUENCE</scope>
    <source>
        <strain evidence="5">PSN243</strain>
    </source>
</reference>
<evidence type="ECO:0000256" key="3">
    <source>
        <dbReference type="ARBA" id="ARBA00022833"/>
    </source>
</evidence>
<dbReference type="PROSITE" id="PS51891">
    <property type="entry name" value="CENP_V_GFA"/>
    <property type="match status" value="1"/>
</dbReference>
<comment type="similarity">
    <text evidence="1">Belongs to the Gfa family.</text>
</comment>
<evidence type="ECO:0000256" key="1">
    <source>
        <dbReference type="ARBA" id="ARBA00005495"/>
    </source>
</evidence>
<protein>
    <recommendedName>
        <fullName evidence="4">CENP-V/GFA domain-containing protein</fullName>
    </recommendedName>
</protein>
<keyword evidence="3" id="KW-0862">Zinc</keyword>
<dbReference type="GO" id="GO:0016846">
    <property type="term" value="F:carbon-sulfur lyase activity"/>
    <property type="evidence" value="ECO:0007669"/>
    <property type="project" value="InterPro"/>
</dbReference>
<keyword evidence="6" id="KW-1185">Reference proteome</keyword>
<name>A0AAV9GPB6_9PEZI</name>
<comment type="caution">
    <text evidence="5">The sequence shown here is derived from an EMBL/GenBank/DDBJ whole genome shotgun (WGS) entry which is preliminary data.</text>
</comment>
<gene>
    <name evidence="5" type="ORF">QBC34DRAFT_379363</name>
</gene>
<keyword evidence="2" id="KW-0479">Metal-binding</keyword>
<feature type="domain" description="CENP-V/GFA" evidence="4">
    <location>
        <begin position="8"/>
        <end position="131"/>
    </location>
</feature>
<reference evidence="5" key="1">
    <citation type="journal article" date="2023" name="Mol. Phylogenet. Evol.">
        <title>Genome-scale phylogeny and comparative genomics of the fungal order Sordariales.</title>
        <authorList>
            <person name="Hensen N."/>
            <person name="Bonometti L."/>
            <person name="Westerberg I."/>
            <person name="Brannstrom I.O."/>
            <person name="Guillou S."/>
            <person name="Cros-Aarteil S."/>
            <person name="Calhoun S."/>
            <person name="Haridas S."/>
            <person name="Kuo A."/>
            <person name="Mondo S."/>
            <person name="Pangilinan J."/>
            <person name="Riley R."/>
            <person name="LaButti K."/>
            <person name="Andreopoulos B."/>
            <person name="Lipzen A."/>
            <person name="Chen C."/>
            <person name="Yan M."/>
            <person name="Daum C."/>
            <person name="Ng V."/>
            <person name="Clum A."/>
            <person name="Steindorff A."/>
            <person name="Ohm R.A."/>
            <person name="Martin F."/>
            <person name="Silar P."/>
            <person name="Natvig D.O."/>
            <person name="Lalanne C."/>
            <person name="Gautier V."/>
            <person name="Ament-Velasquez S.L."/>
            <person name="Kruys A."/>
            <person name="Hutchinson M.I."/>
            <person name="Powell A.J."/>
            <person name="Barry K."/>
            <person name="Miller A.N."/>
            <person name="Grigoriev I.V."/>
            <person name="Debuchy R."/>
            <person name="Gladieux P."/>
            <person name="Hiltunen Thoren M."/>
            <person name="Johannesson H."/>
        </authorList>
    </citation>
    <scope>NUCLEOTIDE SEQUENCE</scope>
    <source>
        <strain evidence="5">PSN243</strain>
    </source>
</reference>
<dbReference type="GO" id="GO:0046872">
    <property type="term" value="F:metal ion binding"/>
    <property type="evidence" value="ECO:0007669"/>
    <property type="project" value="UniProtKB-KW"/>
</dbReference>
<accession>A0AAV9GPB6</accession>
<organism evidence="5 6">
    <name type="scientific">Podospora aff. communis PSN243</name>
    <dbReference type="NCBI Taxonomy" id="3040156"/>
    <lineage>
        <taxon>Eukaryota</taxon>
        <taxon>Fungi</taxon>
        <taxon>Dikarya</taxon>
        <taxon>Ascomycota</taxon>
        <taxon>Pezizomycotina</taxon>
        <taxon>Sordariomycetes</taxon>
        <taxon>Sordariomycetidae</taxon>
        <taxon>Sordariales</taxon>
        <taxon>Podosporaceae</taxon>
        <taxon>Podospora</taxon>
    </lineage>
</organism>
<dbReference type="SUPFAM" id="SSF51316">
    <property type="entry name" value="Mss4-like"/>
    <property type="match status" value="1"/>
</dbReference>
<evidence type="ECO:0000313" key="6">
    <source>
        <dbReference type="Proteomes" id="UP001321760"/>
    </source>
</evidence>
<dbReference type="Pfam" id="PF04828">
    <property type="entry name" value="GFA"/>
    <property type="match status" value="1"/>
</dbReference>